<dbReference type="InterPro" id="IPR043130">
    <property type="entry name" value="CDP-OH_PTrfase_TM_dom"/>
</dbReference>
<keyword evidence="9" id="KW-0594">Phospholipid biosynthesis</keyword>
<dbReference type="InterPro" id="IPR000462">
    <property type="entry name" value="CDP-OH_P_trans"/>
</dbReference>
<dbReference type="Proteomes" id="UP000275356">
    <property type="component" value="Unassembled WGS sequence"/>
</dbReference>
<evidence type="ECO:0000256" key="13">
    <source>
        <dbReference type="SAM" id="MobiDB-lite"/>
    </source>
</evidence>
<organism evidence="15 16">
    <name type="scientific">Salana multivorans</name>
    <dbReference type="NCBI Taxonomy" id="120377"/>
    <lineage>
        <taxon>Bacteria</taxon>
        <taxon>Bacillati</taxon>
        <taxon>Actinomycetota</taxon>
        <taxon>Actinomycetes</taxon>
        <taxon>Micrococcales</taxon>
        <taxon>Beutenbergiaceae</taxon>
        <taxon>Salana</taxon>
    </lineage>
</organism>
<dbReference type="NCBIfam" id="TIGR00560">
    <property type="entry name" value="pgsA"/>
    <property type="match status" value="1"/>
</dbReference>
<dbReference type="GO" id="GO:0008444">
    <property type="term" value="F:CDP-diacylglycerol-glycerol-3-phosphate 3-phosphatidyltransferase activity"/>
    <property type="evidence" value="ECO:0007669"/>
    <property type="project" value="UniProtKB-UniRule"/>
</dbReference>
<feature type="region of interest" description="Disordered" evidence="13">
    <location>
        <begin position="197"/>
        <end position="235"/>
    </location>
</feature>
<evidence type="ECO:0000313" key="16">
    <source>
        <dbReference type="Proteomes" id="UP000275356"/>
    </source>
</evidence>
<evidence type="ECO:0000256" key="4">
    <source>
        <dbReference type="ARBA" id="ARBA00022679"/>
    </source>
</evidence>
<evidence type="ECO:0000256" key="8">
    <source>
        <dbReference type="ARBA" id="ARBA00023136"/>
    </source>
</evidence>
<keyword evidence="3" id="KW-0444">Lipid biosynthesis</keyword>
<evidence type="ECO:0000256" key="7">
    <source>
        <dbReference type="ARBA" id="ARBA00023098"/>
    </source>
</evidence>
<evidence type="ECO:0000256" key="14">
    <source>
        <dbReference type="SAM" id="Phobius"/>
    </source>
</evidence>
<dbReference type="InterPro" id="IPR004570">
    <property type="entry name" value="Phosphatidylglycerol_P_synth"/>
</dbReference>
<evidence type="ECO:0000256" key="3">
    <source>
        <dbReference type="ARBA" id="ARBA00022516"/>
    </source>
</evidence>
<dbReference type="InterPro" id="IPR050324">
    <property type="entry name" value="CDP-alcohol_PTase-I"/>
</dbReference>
<evidence type="ECO:0000256" key="5">
    <source>
        <dbReference type="ARBA" id="ARBA00022692"/>
    </source>
</evidence>
<protein>
    <recommendedName>
        <fullName evidence="11">CDP-diacylglycerol--glycerol-3-phosphate 3-phosphatidyltransferase</fullName>
        <ecNumber evidence="11">2.7.8.5</ecNumber>
    </recommendedName>
</protein>
<keyword evidence="8 14" id="KW-0472">Membrane</keyword>
<dbReference type="UniPathway" id="UPA00085"/>
<evidence type="ECO:0000256" key="11">
    <source>
        <dbReference type="NCBIfam" id="TIGR00560"/>
    </source>
</evidence>
<evidence type="ECO:0000256" key="10">
    <source>
        <dbReference type="ARBA" id="ARBA00023264"/>
    </source>
</evidence>
<reference evidence="15 16" key="1">
    <citation type="submission" date="2018-11" db="EMBL/GenBank/DDBJ databases">
        <title>Sequencing the genomes of 1000 actinobacteria strains.</title>
        <authorList>
            <person name="Klenk H.-P."/>
        </authorList>
    </citation>
    <scope>NUCLEOTIDE SEQUENCE [LARGE SCALE GENOMIC DNA]</scope>
    <source>
        <strain evidence="15 16">DSM 13521</strain>
    </source>
</reference>
<comment type="subcellular location">
    <subcellularLocation>
        <location evidence="1">Membrane</location>
        <topology evidence="1">Multi-pass membrane protein</topology>
    </subcellularLocation>
</comment>
<feature type="transmembrane region" description="Helical" evidence="14">
    <location>
        <begin position="139"/>
        <end position="158"/>
    </location>
</feature>
<dbReference type="EC" id="2.7.8.5" evidence="11"/>
<evidence type="ECO:0000256" key="12">
    <source>
        <dbReference type="RuleBase" id="RU003750"/>
    </source>
</evidence>
<evidence type="ECO:0000256" key="1">
    <source>
        <dbReference type="ARBA" id="ARBA00004141"/>
    </source>
</evidence>
<keyword evidence="10" id="KW-1208">Phospholipid metabolism</keyword>
<keyword evidence="5 14" id="KW-0812">Transmembrane</keyword>
<accession>A0A3N2D294</accession>
<keyword evidence="4 12" id="KW-0808">Transferase</keyword>
<feature type="transmembrane region" description="Helical" evidence="14">
    <location>
        <begin position="164"/>
        <end position="186"/>
    </location>
</feature>
<dbReference type="Gene3D" id="1.20.120.1760">
    <property type="match status" value="1"/>
</dbReference>
<dbReference type="GO" id="GO:0016020">
    <property type="term" value="C:membrane"/>
    <property type="evidence" value="ECO:0007669"/>
    <property type="project" value="UniProtKB-SubCell"/>
</dbReference>
<dbReference type="PROSITE" id="PS00379">
    <property type="entry name" value="CDP_ALCOHOL_P_TRANSF"/>
    <property type="match status" value="1"/>
</dbReference>
<evidence type="ECO:0000256" key="6">
    <source>
        <dbReference type="ARBA" id="ARBA00022989"/>
    </source>
</evidence>
<evidence type="ECO:0000313" key="15">
    <source>
        <dbReference type="EMBL" id="ROR93887.1"/>
    </source>
</evidence>
<dbReference type="InterPro" id="IPR048254">
    <property type="entry name" value="CDP_ALCOHOL_P_TRANSF_CS"/>
</dbReference>
<keyword evidence="6 14" id="KW-1133">Transmembrane helix</keyword>
<dbReference type="AlphaFoldDB" id="A0A3N2D294"/>
<gene>
    <name evidence="15" type="ORF">EDD28_3315</name>
</gene>
<dbReference type="GO" id="GO:0046474">
    <property type="term" value="P:glycerophospholipid biosynthetic process"/>
    <property type="evidence" value="ECO:0007669"/>
    <property type="project" value="TreeGrafter"/>
</dbReference>
<comment type="similarity">
    <text evidence="2 12">Belongs to the CDP-alcohol phosphatidyltransferase class-I family.</text>
</comment>
<sequence>MSGSRAGSSRTWGVWNLPNVLTMARLALVPVFVVLLVQGGVASRWSALLVFLLAALTDQLDGHLARSRNQVTPFGTLADPIADKALTLGAFVMLSVLGPVPWWVTIVIAVRELGVTVLRAVLARRSIIPASMGGKVKTVLQMAAIVAFLVPWASFLASPAVPLTVAWVLLWAALAVTVGTGVDYCVRGWRLSHPSEAVASAAPAEPGTAGTADEPTAPAEPTAPGTSSTPDRAEP</sequence>
<dbReference type="PANTHER" id="PTHR14269:SF52">
    <property type="entry name" value="PHOSPHATIDYLGLYCEROPHOSPHATE SYNTHASE-RELATED"/>
    <property type="match status" value="1"/>
</dbReference>
<dbReference type="PANTHER" id="PTHR14269">
    <property type="entry name" value="CDP-DIACYLGLYCEROL--GLYCEROL-3-PHOSPHATE 3-PHOSPHATIDYLTRANSFERASE-RELATED"/>
    <property type="match status" value="1"/>
</dbReference>
<keyword evidence="16" id="KW-1185">Reference proteome</keyword>
<dbReference type="EMBL" id="RKHQ01000002">
    <property type="protein sequence ID" value="ROR93887.1"/>
    <property type="molecule type" value="Genomic_DNA"/>
</dbReference>
<evidence type="ECO:0000256" key="9">
    <source>
        <dbReference type="ARBA" id="ARBA00023209"/>
    </source>
</evidence>
<keyword evidence="7" id="KW-0443">Lipid metabolism</keyword>
<proteinExistence type="inferred from homology"/>
<name>A0A3N2D294_9MICO</name>
<comment type="caution">
    <text evidence="15">The sequence shown here is derived from an EMBL/GenBank/DDBJ whole genome shotgun (WGS) entry which is preliminary data.</text>
</comment>
<evidence type="ECO:0000256" key="2">
    <source>
        <dbReference type="ARBA" id="ARBA00010441"/>
    </source>
</evidence>
<dbReference type="Pfam" id="PF01066">
    <property type="entry name" value="CDP-OH_P_transf"/>
    <property type="match status" value="1"/>
</dbReference>